<dbReference type="EMBL" id="CM004478">
    <property type="protein sequence ID" value="OCT71902.1"/>
    <property type="molecule type" value="Genomic_DNA"/>
</dbReference>
<sequence>MESIYGLTIKKALLDDRILDNGSNIYTSSYMEKRKNDCRCQKTMNLLYIATFKKKIECCLLSKESRLAECTVTNSLIFLEDSSD</sequence>
<evidence type="ECO:0000313" key="1">
    <source>
        <dbReference type="EMBL" id="OCT71902.1"/>
    </source>
</evidence>
<gene>
    <name evidence="1" type="ORF">XELAEV_18034879mg</name>
</gene>
<dbReference type="Proteomes" id="UP000694892">
    <property type="component" value="Chromosome 7L"/>
</dbReference>
<dbReference type="AlphaFoldDB" id="A0A974CEP5"/>
<proteinExistence type="predicted"/>
<protein>
    <submittedName>
        <fullName evidence="1">Uncharacterized protein</fullName>
    </submittedName>
</protein>
<accession>A0A974CEP5</accession>
<organism evidence="1 2">
    <name type="scientific">Xenopus laevis</name>
    <name type="common">African clawed frog</name>
    <dbReference type="NCBI Taxonomy" id="8355"/>
    <lineage>
        <taxon>Eukaryota</taxon>
        <taxon>Metazoa</taxon>
        <taxon>Chordata</taxon>
        <taxon>Craniata</taxon>
        <taxon>Vertebrata</taxon>
        <taxon>Euteleostomi</taxon>
        <taxon>Amphibia</taxon>
        <taxon>Batrachia</taxon>
        <taxon>Anura</taxon>
        <taxon>Pipoidea</taxon>
        <taxon>Pipidae</taxon>
        <taxon>Xenopodinae</taxon>
        <taxon>Xenopus</taxon>
        <taxon>Xenopus</taxon>
    </lineage>
</organism>
<reference evidence="2" key="1">
    <citation type="journal article" date="2016" name="Nature">
        <title>Genome evolution in the allotetraploid frog Xenopus laevis.</title>
        <authorList>
            <person name="Session A.M."/>
            <person name="Uno Y."/>
            <person name="Kwon T."/>
            <person name="Chapman J.A."/>
            <person name="Toyoda A."/>
            <person name="Takahashi S."/>
            <person name="Fukui A."/>
            <person name="Hikosaka A."/>
            <person name="Suzuki A."/>
            <person name="Kondo M."/>
            <person name="van Heeringen S.J."/>
            <person name="Quigley I."/>
            <person name="Heinz S."/>
            <person name="Ogino H."/>
            <person name="Ochi H."/>
            <person name="Hellsten U."/>
            <person name="Lyons J.B."/>
            <person name="Simakov O."/>
            <person name="Putnam N."/>
            <person name="Stites J."/>
            <person name="Kuroki Y."/>
            <person name="Tanaka T."/>
            <person name="Michiue T."/>
            <person name="Watanabe M."/>
            <person name="Bogdanovic O."/>
            <person name="Lister R."/>
            <person name="Georgiou G."/>
            <person name="Paranjpe S.S."/>
            <person name="van Kruijsbergen I."/>
            <person name="Shu S."/>
            <person name="Carlson J."/>
            <person name="Kinoshita T."/>
            <person name="Ohta Y."/>
            <person name="Mawaribuchi S."/>
            <person name="Jenkins J."/>
            <person name="Grimwood J."/>
            <person name="Schmutz J."/>
            <person name="Mitros T."/>
            <person name="Mozaffari S.V."/>
            <person name="Suzuki Y."/>
            <person name="Haramoto Y."/>
            <person name="Yamamoto T.S."/>
            <person name="Takagi C."/>
            <person name="Heald R."/>
            <person name="Miller K."/>
            <person name="Haudenschild C."/>
            <person name="Kitzman J."/>
            <person name="Nakayama T."/>
            <person name="Izutsu Y."/>
            <person name="Robert J."/>
            <person name="Fortriede J."/>
            <person name="Burns K."/>
            <person name="Lotay V."/>
            <person name="Karimi K."/>
            <person name="Yasuoka Y."/>
            <person name="Dichmann D.S."/>
            <person name="Flajnik M.F."/>
            <person name="Houston D.W."/>
            <person name="Shendure J."/>
            <person name="DuPasquier L."/>
            <person name="Vize P.D."/>
            <person name="Zorn A.M."/>
            <person name="Ito M."/>
            <person name="Marcotte E.M."/>
            <person name="Wallingford J.B."/>
            <person name="Ito Y."/>
            <person name="Asashima M."/>
            <person name="Ueno N."/>
            <person name="Matsuda Y."/>
            <person name="Veenstra G.J."/>
            <person name="Fujiyama A."/>
            <person name="Harland R.M."/>
            <person name="Taira M."/>
            <person name="Rokhsar D.S."/>
        </authorList>
    </citation>
    <scope>NUCLEOTIDE SEQUENCE [LARGE SCALE GENOMIC DNA]</scope>
    <source>
        <strain evidence="2">J</strain>
    </source>
</reference>
<name>A0A974CEP5_XENLA</name>
<evidence type="ECO:0000313" key="2">
    <source>
        <dbReference type="Proteomes" id="UP000694892"/>
    </source>
</evidence>